<proteinExistence type="predicted"/>
<gene>
    <name evidence="2" type="ORF">A176_000670</name>
</gene>
<dbReference type="STRING" id="1297742.A176_000670"/>
<keyword evidence="3" id="KW-1185">Reference proteome</keyword>
<dbReference type="AlphaFoldDB" id="A0A0H4WQ86"/>
<dbReference type="eggNOG" id="COG2133">
    <property type="taxonomic scope" value="Bacteria"/>
</dbReference>
<feature type="signal peptide" evidence="1">
    <location>
        <begin position="1"/>
        <end position="18"/>
    </location>
</feature>
<dbReference type="KEGG" id="mym:A176_000670"/>
<evidence type="ECO:0008006" key="4">
    <source>
        <dbReference type="Google" id="ProtNLM"/>
    </source>
</evidence>
<dbReference type="EMBL" id="CP012109">
    <property type="protein sequence ID" value="AKQ63758.1"/>
    <property type="molecule type" value="Genomic_DNA"/>
</dbReference>
<evidence type="ECO:0000313" key="3">
    <source>
        <dbReference type="Proteomes" id="UP000009026"/>
    </source>
</evidence>
<keyword evidence="1" id="KW-0732">Signal</keyword>
<evidence type="ECO:0000313" key="2">
    <source>
        <dbReference type="EMBL" id="AKQ63758.1"/>
    </source>
</evidence>
<dbReference type="PROSITE" id="PS51257">
    <property type="entry name" value="PROKAR_LIPOPROTEIN"/>
    <property type="match status" value="1"/>
</dbReference>
<protein>
    <recommendedName>
        <fullName evidence="4">Lipoprotein</fullName>
    </recommendedName>
</protein>
<accession>A0A0H4WQ86</accession>
<feature type="chain" id="PRO_5005211911" description="Lipoprotein" evidence="1">
    <location>
        <begin position="19"/>
        <end position="350"/>
    </location>
</feature>
<dbReference type="PATRIC" id="fig|1297742.4.peg.682"/>
<name>A0A0H4WQ86_9BACT</name>
<dbReference type="Proteomes" id="UP000009026">
    <property type="component" value="Chromosome"/>
</dbReference>
<sequence>MSAPRWSALLLSITVASAGGCTRAPAEGGWKEENGGIRCQELQHLACTGLYGEGGTGWADKKIPTDVRPYEPGLQLWSDGLDKVRFIHLPPGTKVDTSNADEWRFPVGTKLWKEFRWKGRRIETRFLWKRPDGSWLRTTYRWSEDQKTALELTGGEKNVPGTEEYEIPSQVDCQSCHRGRADEVLGFEAVALAHEGARGLTLSKLVEEGLLSHPPKDVPKIPGTPVEQAALGYLHMNCGVSCHSANRMALGSSSGLHVRLEAAELGTVQATDTWRTSVDVKAFFQTSGLFGDTSQRVAPGDVARSSVLHRMSQRGGAIQMPPLGTRVVDEHGRALIQRWIESMPAAKKGG</sequence>
<reference evidence="2 3" key="1">
    <citation type="journal article" date="2016" name="PLoS ONE">
        <title>Complete Genome Sequence and Comparative Genomics of a Novel Myxobacterium Myxococcus hansupus.</title>
        <authorList>
            <person name="Sharma G."/>
            <person name="Narwani T."/>
            <person name="Subramanian S."/>
        </authorList>
    </citation>
    <scope>NUCLEOTIDE SEQUENCE [LARGE SCALE GENOMIC DNA]</scope>
    <source>
        <strain evidence="3">mixupus</strain>
    </source>
</reference>
<dbReference type="RefSeq" id="WP_002636797.1">
    <property type="nucleotide sequence ID" value="NZ_CP012109.1"/>
</dbReference>
<organism evidence="2 3">
    <name type="scientific">Pseudomyxococcus hansupus</name>
    <dbReference type="NCBI Taxonomy" id="1297742"/>
    <lineage>
        <taxon>Bacteria</taxon>
        <taxon>Pseudomonadati</taxon>
        <taxon>Myxococcota</taxon>
        <taxon>Myxococcia</taxon>
        <taxon>Myxococcales</taxon>
        <taxon>Cystobacterineae</taxon>
        <taxon>Myxococcaceae</taxon>
        <taxon>Pseudomyxococcus</taxon>
    </lineage>
</organism>
<evidence type="ECO:0000256" key="1">
    <source>
        <dbReference type="SAM" id="SignalP"/>
    </source>
</evidence>